<dbReference type="AlphaFoldDB" id="A0A091B3B2"/>
<protein>
    <recommendedName>
        <fullName evidence="1">SGNH hydrolase-type esterase domain-containing protein</fullName>
    </recommendedName>
</protein>
<dbReference type="Gene3D" id="3.40.50.1110">
    <property type="entry name" value="SGNH hydrolase"/>
    <property type="match status" value="1"/>
</dbReference>
<feature type="domain" description="SGNH hydrolase-type esterase" evidence="1">
    <location>
        <begin position="6"/>
        <end position="186"/>
    </location>
</feature>
<gene>
    <name evidence="2" type="ORF">N790_02010</name>
</gene>
<sequence length="202" mass="21655">MLRYLALGDSYTIGEAVPEAGRWPMQLAAGLRARGITLADPRIIATTGWTTDELSAAMDAAEPLGRWDFVSLLIGVNNQYRGRPLDEYRVQFAALLARAIALAGGRPGRVLVLSIPDWGVTPFGQGSGRDTAQISRELDAFNLAAATECAVQGVAFVDITPVSRDPGTRPDRIADDGLHPSARAYADWTALALPAAQHLLQF</sequence>
<evidence type="ECO:0000313" key="3">
    <source>
        <dbReference type="Proteomes" id="UP000029392"/>
    </source>
</evidence>
<dbReference type="GO" id="GO:0016788">
    <property type="term" value="F:hydrolase activity, acting on ester bonds"/>
    <property type="evidence" value="ECO:0007669"/>
    <property type="project" value="UniProtKB-ARBA"/>
</dbReference>
<dbReference type="CDD" id="cd01832">
    <property type="entry name" value="SGNH_hydrolase_like_1"/>
    <property type="match status" value="1"/>
</dbReference>
<dbReference type="EMBL" id="AVCH01000172">
    <property type="protein sequence ID" value="KFN46196.1"/>
    <property type="molecule type" value="Genomic_DNA"/>
</dbReference>
<evidence type="ECO:0000259" key="1">
    <source>
        <dbReference type="Pfam" id="PF13472"/>
    </source>
</evidence>
<proteinExistence type="predicted"/>
<dbReference type="SUPFAM" id="SSF52266">
    <property type="entry name" value="SGNH hydrolase"/>
    <property type="match status" value="1"/>
</dbReference>
<dbReference type="PATRIC" id="fig|1384054.3.peg.1847"/>
<dbReference type="Pfam" id="PF13472">
    <property type="entry name" value="Lipase_GDSL_2"/>
    <property type="match status" value="1"/>
</dbReference>
<organism evidence="2 3">
    <name type="scientific">Arenimonas malthae CC-JY-1</name>
    <dbReference type="NCBI Taxonomy" id="1384054"/>
    <lineage>
        <taxon>Bacteria</taxon>
        <taxon>Pseudomonadati</taxon>
        <taxon>Pseudomonadota</taxon>
        <taxon>Gammaproteobacteria</taxon>
        <taxon>Lysobacterales</taxon>
        <taxon>Lysobacteraceae</taxon>
        <taxon>Arenimonas</taxon>
    </lineage>
</organism>
<evidence type="ECO:0000313" key="2">
    <source>
        <dbReference type="EMBL" id="KFN46196.1"/>
    </source>
</evidence>
<dbReference type="eggNOG" id="COG2755">
    <property type="taxonomic scope" value="Bacteria"/>
</dbReference>
<dbReference type="InterPro" id="IPR036514">
    <property type="entry name" value="SGNH_hydro_sf"/>
</dbReference>
<dbReference type="InterPro" id="IPR013830">
    <property type="entry name" value="SGNH_hydro"/>
</dbReference>
<name>A0A091B3B2_9GAMM</name>
<dbReference type="STRING" id="1384054.N790_02010"/>
<keyword evidence="3" id="KW-1185">Reference proteome</keyword>
<accession>A0A091B3B2</accession>
<comment type="caution">
    <text evidence="2">The sequence shown here is derived from an EMBL/GenBank/DDBJ whole genome shotgun (WGS) entry which is preliminary data.</text>
</comment>
<reference evidence="2 3" key="1">
    <citation type="submission" date="2013-09" db="EMBL/GenBank/DDBJ databases">
        <title>Genome sequencing of Arenimonas malthae.</title>
        <authorList>
            <person name="Chen F."/>
            <person name="Wang G."/>
        </authorList>
    </citation>
    <scope>NUCLEOTIDE SEQUENCE [LARGE SCALE GENOMIC DNA]</scope>
    <source>
        <strain evidence="2 3">CC-JY-1</strain>
    </source>
</reference>
<dbReference type="Proteomes" id="UP000029392">
    <property type="component" value="Unassembled WGS sequence"/>
</dbReference>